<keyword evidence="1" id="KW-0175">Coiled coil</keyword>
<dbReference type="AlphaFoldDB" id="A0AA88Y8N8"/>
<dbReference type="InterPro" id="IPR052817">
    <property type="entry name" value="MIT_domain_contain_protein1"/>
</dbReference>
<dbReference type="SMART" id="SM00745">
    <property type="entry name" value="MIT"/>
    <property type="match status" value="1"/>
</dbReference>
<comment type="caution">
    <text evidence="3">The sequence shown here is derived from an EMBL/GenBank/DDBJ whole genome shotgun (WGS) entry which is preliminary data.</text>
</comment>
<dbReference type="InterPro" id="IPR032341">
    <property type="entry name" value="MITD1_C"/>
</dbReference>
<feature type="coiled-coil region" evidence="1">
    <location>
        <begin position="57"/>
        <end position="84"/>
    </location>
</feature>
<dbReference type="EMBL" id="VSWD01000006">
    <property type="protein sequence ID" value="KAK3100122.1"/>
    <property type="molecule type" value="Genomic_DNA"/>
</dbReference>
<dbReference type="PANTHER" id="PTHR21222">
    <property type="entry name" value="MIT DOMAIN-CONTAINING PROTEIN 1"/>
    <property type="match status" value="1"/>
</dbReference>
<reference evidence="3" key="1">
    <citation type="submission" date="2019-08" db="EMBL/GenBank/DDBJ databases">
        <title>The improved chromosome-level genome for the pearl oyster Pinctada fucata martensii using PacBio sequencing and Hi-C.</title>
        <authorList>
            <person name="Zheng Z."/>
        </authorList>
    </citation>
    <scope>NUCLEOTIDE SEQUENCE</scope>
    <source>
        <strain evidence="3">ZZ-2019</strain>
        <tissue evidence="3">Adductor muscle</tissue>
    </source>
</reference>
<accession>A0AA88Y8N8</accession>
<dbReference type="InterPro" id="IPR045331">
    <property type="entry name" value="MITD1_N"/>
</dbReference>
<dbReference type="Proteomes" id="UP001186944">
    <property type="component" value="Unassembled WGS sequence"/>
</dbReference>
<keyword evidence="4" id="KW-1185">Reference proteome</keyword>
<dbReference type="Gene3D" id="1.20.58.80">
    <property type="entry name" value="Phosphotransferase system, lactose/cellobiose-type IIA subunit"/>
    <property type="match status" value="1"/>
</dbReference>
<organism evidence="3 4">
    <name type="scientific">Pinctada imbricata</name>
    <name type="common">Atlantic pearl-oyster</name>
    <name type="synonym">Pinctada martensii</name>
    <dbReference type="NCBI Taxonomy" id="66713"/>
    <lineage>
        <taxon>Eukaryota</taxon>
        <taxon>Metazoa</taxon>
        <taxon>Spiralia</taxon>
        <taxon>Lophotrochozoa</taxon>
        <taxon>Mollusca</taxon>
        <taxon>Bivalvia</taxon>
        <taxon>Autobranchia</taxon>
        <taxon>Pteriomorphia</taxon>
        <taxon>Pterioida</taxon>
        <taxon>Pterioidea</taxon>
        <taxon>Pteriidae</taxon>
        <taxon>Pinctada</taxon>
    </lineage>
</organism>
<evidence type="ECO:0000313" key="3">
    <source>
        <dbReference type="EMBL" id="KAK3100122.1"/>
    </source>
</evidence>
<evidence type="ECO:0000313" key="4">
    <source>
        <dbReference type="Proteomes" id="UP001186944"/>
    </source>
</evidence>
<evidence type="ECO:0000259" key="2">
    <source>
        <dbReference type="SMART" id="SM00745"/>
    </source>
</evidence>
<name>A0AA88Y8N8_PINIB</name>
<dbReference type="InterPro" id="IPR036181">
    <property type="entry name" value="MIT_dom_sf"/>
</dbReference>
<sequence length="254" mass="29235">MTDPTKLAGVESSAINILKRAVELDQGRRFEEAVVCYQEGLQLLLDVMKGTPDKVKKEKYRDKIQEYMGRAEQLKEHVKVSKSEGKVHEQIQIDNDATGYSYSVIFSRFLDQFLTCIEIEDPYIRSTHQIYNLLRFCELVVKSAAPVTEIKLTTGRDDSADGQRQQQNKLRNLKTSLANHNVTLHVEYNDDLHDREIRFNNGWIVKIGRGLDMYKATENNFCIGFCDFDLRKCHKTTVDIFHKDYVSSASDSVT</sequence>
<protein>
    <recommendedName>
        <fullName evidence="2">MIT domain-containing protein</fullName>
    </recommendedName>
</protein>
<proteinExistence type="predicted"/>
<feature type="domain" description="MIT" evidence="2">
    <location>
        <begin position="7"/>
        <end position="85"/>
    </location>
</feature>
<dbReference type="InterPro" id="IPR007330">
    <property type="entry name" value="MIT_dom"/>
</dbReference>
<evidence type="ECO:0000256" key="1">
    <source>
        <dbReference type="SAM" id="Coils"/>
    </source>
</evidence>
<gene>
    <name evidence="3" type="ORF">FSP39_015084</name>
</gene>
<dbReference type="Gene3D" id="3.30.870.30">
    <property type="entry name" value="MITD, C-terminal phospholipase D-like domain"/>
    <property type="match status" value="1"/>
</dbReference>
<dbReference type="Pfam" id="PF04212">
    <property type="entry name" value="MIT"/>
    <property type="match status" value="1"/>
</dbReference>
<dbReference type="SUPFAM" id="SSF116846">
    <property type="entry name" value="MIT domain"/>
    <property type="match status" value="1"/>
</dbReference>
<dbReference type="Pfam" id="PF16565">
    <property type="entry name" value="MIT_C"/>
    <property type="match status" value="1"/>
</dbReference>
<dbReference type="InterPro" id="IPR038113">
    <property type="entry name" value="MITD1_C_sf"/>
</dbReference>
<dbReference type="CDD" id="cd02683">
    <property type="entry name" value="MIT_1"/>
    <property type="match status" value="1"/>
</dbReference>
<dbReference type="PANTHER" id="PTHR21222:SF1">
    <property type="entry name" value="MIT DOMAIN-CONTAINING PROTEIN 1"/>
    <property type="match status" value="1"/>
</dbReference>